<keyword evidence="2" id="KW-1185">Reference proteome</keyword>
<organism evidence="1 2">
    <name type="scientific">Erpetoichthys calabaricus</name>
    <name type="common">Rope fish</name>
    <name type="synonym">Calamoichthys calabaricus</name>
    <dbReference type="NCBI Taxonomy" id="27687"/>
    <lineage>
        <taxon>Eukaryota</taxon>
        <taxon>Metazoa</taxon>
        <taxon>Chordata</taxon>
        <taxon>Craniata</taxon>
        <taxon>Vertebrata</taxon>
        <taxon>Euteleostomi</taxon>
        <taxon>Actinopterygii</taxon>
        <taxon>Polypteriformes</taxon>
        <taxon>Polypteridae</taxon>
        <taxon>Erpetoichthys</taxon>
    </lineage>
</organism>
<reference evidence="1" key="1">
    <citation type="submission" date="2025-08" db="UniProtKB">
        <authorList>
            <consortium name="Ensembl"/>
        </authorList>
    </citation>
    <scope>IDENTIFICATION</scope>
</reference>
<reference evidence="1" key="2">
    <citation type="submission" date="2025-09" db="UniProtKB">
        <authorList>
            <consortium name="Ensembl"/>
        </authorList>
    </citation>
    <scope>IDENTIFICATION</scope>
</reference>
<dbReference type="GeneTree" id="ENSGT00390000016898"/>
<accession>A0A8C4XGM2</accession>
<protein>
    <submittedName>
        <fullName evidence="1">Uncharacterized protein</fullName>
    </submittedName>
</protein>
<evidence type="ECO:0000313" key="1">
    <source>
        <dbReference type="Ensembl" id="ENSECRP00000030593.1"/>
    </source>
</evidence>
<sequence>MLNSPEFDTPVLNGRVAFSHMSLSSNRSVMTLDVWGCMCATLSGSTCVYLEQTGVSKSLNPIRDGDRGFQLFSMNEEFPVSVGHKLALIKSLPFVHIGHRNYQLDGLVRASDWSSPQPLRAPRLSRLSELCCALACLQRPTLSPG</sequence>
<dbReference type="Proteomes" id="UP000694620">
    <property type="component" value="Unassembled WGS sequence"/>
</dbReference>
<dbReference type="PANTHER" id="PTHR33626:SF2">
    <property type="match status" value="1"/>
</dbReference>
<evidence type="ECO:0000313" key="2">
    <source>
        <dbReference type="Proteomes" id="UP000694620"/>
    </source>
</evidence>
<proteinExistence type="predicted"/>
<dbReference type="PANTHER" id="PTHR33626">
    <property type="entry name" value="ZGC:158463"/>
    <property type="match status" value="1"/>
</dbReference>
<dbReference type="AlphaFoldDB" id="A0A8C4XGM2"/>
<dbReference type="Ensembl" id="ENSECRT00000031237.1">
    <property type="protein sequence ID" value="ENSECRP00000030593.1"/>
    <property type="gene ID" value="ENSECRG00000020735.1"/>
</dbReference>
<name>A0A8C4XGM2_ERPCA</name>